<sequence>MEAKLNNSLKLHVIYECIFKESVLIERRIQYGSEYYRNLLNDLQFIAKQRDLDGPKGGYTMMQI</sequence>
<dbReference type="WBParaSite" id="nRc.2.0.1.t09801-RA">
    <property type="protein sequence ID" value="nRc.2.0.1.t09801-RA"/>
    <property type="gene ID" value="nRc.2.0.1.g09801"/>
</dbReference>
<keyword evidence="1" id="KW-1185">Reference proteome</keyword>
<protein>
    <submittedName>
        <fullName evidence="2">Uncharacterized protein</fullName>
    </submittedName>
</protein>
<accession>A0A915I7F4</accession>
<name>A0A915I7F4_ROMCU</name>
<proteinExistence type="predicted"/>
<evidence type="ECO:0000313" key="1">
    <source>
        <dbReference type="Proteomes" id="UP000887565"/>
    </source>
</evidence>
<reference evidence="2" key="1">
    <citation type="submission" date="2022-11" db="UniProtKB">
        <authorList>
            <consortium name="WormBaseParasite"/>
        </authorList>
    </citation>
    <scope>IDENTIFICATION</scope>
</reference>
<dbReference type="AlphaFoldDB" id="A0A915I7F4"/>
<evidence type="ECO:0000313" key="2">
    <source>
        <dbReference type="WBParaSite" id="nRc.2.0.1.t09801-RA"/>
    </source>
</evidence>
<dbReference type="Proteomes" id="UP000887565">
    <property type="component" value="Unplaced"/>
</dbReference>
<organism evidence="1 2">
    <name type="scientific">Romanomermis culicivorax</name>
    <name type="common">Nematode worm</name>
    <dbReference type="NCBI Taxonomy" id="13658"/>
    <lineage>
        <taxon>Eukaryota</taxon>
        <taxon>Metazoa</taxon>
        <taxon>Ecdysozoa</taxon>
        <taxon>Nematoda</taxon>
        <taxon>Enoplea</taxon>
        <taxon>Dorylaimia</taxon>
        <taxon>Mermithida</taxon>
        <taxon>Mermithoidea</taxon>
        <taxon>Mermithidae</taxon>
        <taxon>Romanomermis</taxon>
    </lineage>
</organism>